<dbReference type="Gene3D" id="1.50.10.10">
    <property type="match status" value="1"/>
</dbReference>
<name>A0AAD5SMK9_9FUNG</name>
<comment type="similarity">
    <text evidence="3 8">Belongs to the glycosyl hydrolase 47 family.</text>
</comment>
<dbReference type="GO" id="GO:0005509">
    <property type="term" value="F:calcium ion binding"/>
    <property type="evidence" value="ECO:0007669"/>
    <property type="project" value="InterPro"/>
</dbReference>
<reference evidence="9" key="1">
    <citation type="submission" date="2020-05" db="EMBL/GenBank/DDBJ databases">
        <title>Phylogenomic resolution of chytrid fungi.</title>
        <authorList>
            <person name="Stajich J.E."/>
            <person name="Amses K."/>
            <person name="Simmons R."/>
            <person name="Seto K."/>
            <person name="Myers J."/>
            <person name="Bonds A."/>
            <person name="Quandt C.A."/>
            <person name="Barry K."/>
            <person name="Liu P."/>
            <person name="Grigoriev I."/>
            <person name="Longcore J.E."/>
            <person name="James T.Y."/>
        </authorList>
    </citation>
    <scope>NUCLEOTIDE SEQUENCE</scope>
    <source>
        <strain evidence="9">JEL0513</strain>
    </source>
</reference>
<dbReference type="InterPro" id="IPR001382">
    <property type="entry name" value="Glyco_hydro_47"/>
</dbReference>
<protein>
    <recommendedName>
        <fullName evidence="8">alpha-1,2-Mannosidase</fullName>
        <ecNumber evidence="8">3.2.1.-</ecNumber>
    </recommendedName>
</protein>
<evidence type="ECO:0000256" key="1">
    <source>
        <dbReference type="ARBA" id="ARBA00001913"/>
    </source>
</evidence>
<dbReference type="SUPFAM" id="SSF48225">
    <property type="entry name" value="Seven-hairpin glycosidases"/>
    <property type="match status" value="1"/>
</dbReference>
<keyword evidence="8" id="KW-0326">Glycosidase</keyword>
<dbReference type="PANTHER" id="PTHR11742:SF6">
    <property type="entry name" value="MANNOSYL-OLIGOSACCHARIDE ALPHA-1,2-MANNOSIDASE IA-RELATED"/>
    <property type="match status" value="1"/>
</dbReference>
<feature type="binding site" evidence="6">
    <location>
        <position position="433"/>
    </location>
    <ligand>
        <name>Ca(2+)</name>
        <dbReference type="ChEBI" id="CHEBI:29108"/>
    </ligand>
</feature>
<evidence type="ECO:0000256" key="8">
    <source>
        <dbReference type="RuleBase" id="RU361193"/>
    </source>
</evidence>
<evidence type="ECO:0000256" key="4">
    <source>
        <dbReference type="ARBA" id="ARBA00022801"/>
    </source>
</evidence>
<evidence type="ECO:0000256" key="2">
    <source>
        <dbReference type="ARBA" id="ARBA00004922"/>
    </source>
</evidence>
<organism evidence="9 10">
    <name type="scientific">Physocladia obscura</name>
    <dbReference type="NCBI Taxonomy" id="109957"/>
    <lineage>
        <taxon>Eukaryota</taxon>
        <taxon>Fungi</taxon>
        <taxon>Fungi incertae sedis</taxon>
        <taxon>Chytridiomycota</taxon>
        <taxon>Chytridiomycota incertae sedis</taxon>
        <taxon>Chytridiomycetes</taxon>
        <taxon>Chytridiales</taxon>
        <taxon>Chytriomycetaceae</taxon>
        <taxon>Physocladia</taxon>
    </lineage>
</organism>
<keyword evidence="10" id="KW-1185">Reference proteome</keyword>
<keyword evidence="6" id="KW-0479">Metal-binding</keyword>
<sequence length="495" mass="55265">MAAHAWEAYARFGLGHDEVRPVAQTPHDWYATPLLSTPVDALDALFVMRLDAAFAQAKALVLASLDPARFAGRLSVFETTIRVVGGLLGAFDLDGDARLLAKAVDLADRLLPAFDTPNGLPLNFLNLSSGVACDYSGEFHGVGLAAAGSLQLEFQYLSDLTGNPIYAQKALYVYEQMQAMHQNVPGLFPDWLSTESLEAPGWSFQIGGMADSYYEYLMKLWLSTGDEKYYKYYITAAKSIANYMVATSSDKSHVYIPVTDITKDKFGNFKATHRSTFPHLACFSGAMFAMGSMAETKDQSDQLFQLGSQLTETCWRMYKATVTGLGADVVNGDTFEAKDPSYKLRPEVVESLFYMWRLTHDQIYRDRGWEVVQSLQKHCRSEFGFHGLTDVTVVGSLPWDKQESFFLAETLKYLYLLFSPDEVLPLEKYVFNTEGHPLSVRGHGRRADPRKFVPLPTNFAVPVGKIGKVSDQMMKLREIEKQFGLTMGKSFGVEE</sequence>
<evidence type="ECO:0000256" key="7">
    <source>
        <dbReference type="PIRSR" id="PIRSR601382-3"/>
    </source>
</evidence>
<dbReference type="InterPro" id="IPR012341">
    <property type="entry name" value="6hp_glycosidase-like_sf"/>
</dbReference>
<evidence type="ECO:0000256" key="5">
    <source>
        <dbReference type="ARBA" id="ARBA00023157"/>
    </source>
</evidence>
<keyword evidence="5 7" id="KW-1015">Disulfide bond</keyword>
<feature type="disulfide bond" evidence="7">
    <location>
        <begin position="282"/>
        <end position="314"/>
    </location>
</feature>
<dbReference type="GO" id="GO:0000139">
    <property type="term" value="C:Golgi membrane"/>
    <property type="evidence" value="ECO:0007669"/>
    <property type="project" value="TreeGrafter"/>
</dbReference>
<dbReference type="Pfam" id="PF01532">
    <property type="entry name" value="Glyco_hydro_47"/>
    <property type="match status" value="1"/>
</dbReference>
<evidence type="ECO:0000313" key="9">
    <source>
        <dbReference type="EMBL" id="KAJ3083082.1"/>
    </source>
</evidence>
<dbReference type="PRINTS" id="PR00747">
    <property type="entry name" value="GLYHDRLASE47"/>
</dbReference>
<evidence type="ECO:0000313" key="10">
    <source>
        <dbReference type="Proteomes" id="UP001211907"/>
    </source>
</evidence>
<dbReference type="InterPro" id="IPR036026">
    <property type="entry name" value="Seven-hairpin_glycosidases"/>
</dbReference>
<accession>A0AAD5SMK9</accession>
<dbReference type="GO" id="GO:0036503">
    <property type="term" value="P:ERAD pathway"/>
    <property type="evidence" value="ECO:0007669"/>
    <property type="project" value="UniProtKB-ARBA"/>
</dbReference>
<dbReference type="Proteomes" id="UP001211907">
    <property type="component" value="Unassembled WGS sequence"/>
</dbReference>
<comment type="pathway">
    <text evidence="2">Protein modification; protein glycosylation.</text>
</comment>
<dbReference type="AlphaFoldDB" id="A0AAD5SMK9"/>
<comment type="caution">
    <text evidence="9">The sequence shown here is derived from an EMBL/GenBank/DDBJ whole genome shotgun (WGS) entry which is preliminary data.</text>
</comment>
<dbReference type="InterPro" id="IPR050749">
    <property type="entry name" value="Glycosyl_Hydrolase_47"/>
</dbReference>
<proteinExistence type="inferred from homology"/>
<dbReference type="EMBL" id="JADGJH010004917">
    <property type="protein sequence ID" value="KAJ3083082.1"/>
    <property type="molecule type" value="Genomic_DNA"/>
</dbReference>
<evidence type="ECO:0000256" key="3">
    <source>
        <dbReference type="ARBA" id="ARBA00007658"/>
    </source>
</evidence>
<dbReference type="PANTHER" id="PTHR11742">
    <property type="entry name" value="MANNOSYL-OLIGOSACCHARIDE ALPHA-1,2-MANNOSIDASE-RELATED"/>
    <property type="match status" value="1"/>
</dbReference>
<dbReference type="GO" id="GO:0005975">
    <property type="term" value="P:carbohydrate metabolic process"/>
    <property type="evidence" value="ECO:0007669"/>
    <property type="project" value="InterPro"/>
</dbReference>
<gene>
    <name evidence="9" type="ORF">HK100_009528</name>
</gene>
<keyword evidence="6" id="KW-0106">Calcium</keyword>
<dbReference type="GO" id="GO:0005783">
    <property type="term" value="C:endoplasmic reticulum"/>
    <property type="evidence" value="ECO:0007669"/>
    <property type="project" value="TreeGrafter"/>
</dbReference>
<keyword evidence="4 8" id="KW-0378">Hydrolase</keyword>
<comment type="cofactor">
    <cofactor evidence="1 6">
        <name>Ca(2+)</name>
        <dbReference type="ChEBI" id="CHEBI:29108"/>
    </cofactor>
</comment>
<dbReference type="EC" id="3.2.1.-" evidence="8"/>
<evidence type="ECO:0000256" key="6">
    <source>
        <dbReference type="PIRSR" id="PIRSR601382-2"/>
    </source>
</evidence>
<dbReference type="GO" id="GO:0004571">
    <property type="term" value="F:mannosyl-oligosaccharide 1,2-alpha-mannosidase activity"/>
    <property type="evidence" value="ECO:0007669"/>
    <property type="project" value="InterPro"/>
</dbReference>